<sequence>MFSILDCAGETVGRPKTIADRACDQCKSRKVRCDMTKPCATCTKQGFDCTYAKARKKRGPTGKHIEEIRRQQEKPSDDQDGSQNSSDLNSSTCYSAQLIASPPADQDSNVLSTTYDHSVSDEQNSYCATLFEESIGEATLAVIPSRMPSEVLFPSLPIDSPSHDLDSFGLIPRQELPPLTNTADVWPQTINEEALLPWIDVYFKRLNPIGPILNRTTIYHEMIMRKHRTDSQYGAMIFGLCAFAMYQPIQIHEHASTPSRWVQAGMLMEECVKMRLTAEFGEHPSIEMVLTSLFLFSCLFNSNKQRAAALRLREAVDLAQNLGLHLPESYPELDAETREQWLRTYLSLSVTERAYALQRRHYISFRGRPGITARFMQAFDREYISHFTSSDHSDSVAMTGLLYLMETFDNIDETVIECWNGNCKVSDGICESFDRRRALQAFRAQYRAHEACLTGNISFAPSATPVPLDELTESQQADILITQLWLLNRLWSLCLSHSLLRESSDHAELCYMFACHIALSLNEQCKRFPLSALEIHGIGLVEKIFDVAMGVITAMGVSSCITLDMPLPKPEPDKVFINGEVSSNLALKDILQNFNRTIQDFRGGGHQYSDRFEDILTKLPGYYL</sequence>
<gene>
    <name evidence="1" type="ORF">V1517DRAFT_51573</name>
</gene>
<dbReference type="Proteomes" id="UP001489719">
    <property type="component" value="Unassembled WGS sequence"/>
</dbReference>
<reference evidence="2" key="1">
    <citation type="journal article" date="2024" name="Front. Bioeng. Biotechnol.">
        <title>Genome-scale model development and genomic sequencing of the oleaginous clade Lipomyces.</title>
        <authorList>
            <person name="Czajka J.J."/>
            <person name="Han Y."/>
            <person name="Kim J."/>
            <person name="Mondo S.J."/>
            <person name="Hofstad B.A."/>
            <person name="Robles A."/>
            <person name="Haridas S."/>
            <person name="Riley R."/>
            <person name="LaButti K."/>
            <person name="Pangilinan J."/>
            <person name="Andreopoulos W."/>
            <person name="Lipzen A."/>
            <person name="Yan J."/>
            <person name="Wang M."/>
            <person name="Ng V."/>
            <person name="Grigoriev I.V."/>
            <person name="Spatafora J.W."/>
            <person name="Magnuson J.K."/>
            <person name="Baker S.E."/>
            <person name="Pomraning K.R."/>
        </authorList>
    </citation>
    <scope>NUCLEOTIDE SEQUENCE [LARGE SCALE GENOMIC DNA]</scope>
    <source>
        <strain evidence="2">CBS 10300</strain>
    </source>
</reference>
<comment type="caution">
    <text evidence="1">The sequence shown here is derived from an EMBL/GenBank/DDBJ whole genome shotgun (WGS) entry which is preliminary data.</text>
</comment>
<evidence type="ECO:0000313" key="2">
    <source>
        <dbReference type="Proteomes" id="UP001489719"/>
    </source>
</evidence>
<keyword evidence="2" id="KW-1185">Reference proteome</keyword>
<evidence type="ECO:0000313" key="1">
    <source>
        <dbReference type="EMBL" id="KAK9319361.1"/>
    </source>
</evidence>
<name>A0ACC3TER4_9ASCO</name>
<protein>
    <submittedName>
        <fullName evidence="1">Transcription factor C6 AmyR like protein</fullName>
    </submittedName>
</protein>
<proteinExistence type="predicted"/>
<organism evidence="1 2">
    <name type="scientific">Lipomyces orientalis</name>
    <dbReference type="NCBI Taxonomy" id="1233043"/>
    <lineage>
        <taxon>Eukaryota</taxon>
        <taxon>Fungi</taxon>
        <taxon>Dikarya</taxon>
        <taxon>Ascomycota</taxon>
        <taxon>Saccharomycotina</taxon>
        <taxon>Lipomycetes</taxon>
        <taxon>Lipomycetales</taxon>
        <taxon>Lipomycetaceae</taxon>
        <taxon>Lipomyces</taxon>
    </lineage>
</organism>
<accession>A0ACC3TER4</accession>
<dbReference type="EMBL" id="MU970195">
    <property type="protein sequence ID" value="KAK9319361.1"/>
    <property type="molecule type" value="Genomic_DNA"/>
</dbReference>